<keyword evidence="6 12" id="KW-0812">Transmembrane</keyword>
<gene>
    <name evidence="14" type="ORF">FBQ74_07640</name>
</gene>
<dbReference type="SUPFAM" id="SSF103190">
    <property type="entry name" value="Sensory domain-like"/>
    <property type="match status" value="1"/>
</dbReference>
<dbReference type="RefSeq" id="WP_139756111.1">
    <property type="nucleotide sequence ID" value="NZ_CP039852.1"/>
</dbReference>
<evidence type="ECO:0000313" key="15">
    <source>
        <dbReference type="Proteomes" id="UP000304912"/>
    </source>
</evidence>
<keyword evidence="7" id="KW-0547">Nucleotide-binding</keyword>
<dbReference type="Gene3D" id="3.30.450.20">
    <property type="entry name" value="PAS domain"/>
    <property type="match status" value="2"/>
</dbReference>
<dbReference type="Pfam" id="PF17203">
    <property type="entry name" value="sCache_3_2"/>
    <property type="match status" value="1"/>
</dbReference>
<keyword evidence="15" id="KW-1185">Reference proteome</keyword>
<dbReference type="PANTHER" id="PTHR44936:SF10">
    <property type="entry name" value="SENSOR PROTEIN RSTB"/>
    <property type="match status" value="1"/>
</dbReference>
<dbReference type="GO" id="GO:0005524">
    <property type="term" value="F:ATP binding"/>
    <property type="evidence" value="ECO:0007669"/>
    <property type="project" value="UniProtKB-KW"/>
</dbReference>
<dbReference type="PANTHER" id="PTHR44936">
    <property type="entry name" value="SENSOR PROTEIN CREC"/>
    <property type="match status" value="1"/>
</dbReference>
<dbReference type="InterPro" id="IPR029151">
    <property type="entry name" value="Sensor-like_sf"/>
</dbReference>
<dbReference type="Gene3D" id="1.10.287.130">
    <property type="match status" value="1"/>
</dbReference>
<dbReference type="KEGG" id="salk:FBQ74_07640"/>
<dbReference type="InterPro" id="IPR004358">
    <property type="entry name" value="Sig_transdc_His_kin-like_C"/>
</dbReference>
<dbReference type="InterPro" id="IPR050980">
    <property type="entry name" value="2C_sensor_his_kinase"/>
</dbReference>
<dbReference type="Gene3D" id="3.30.565.10">
    <property type="entry name" value="Histidine kinase-like ATPase, C-terminal domain"/>
    <property type="match status" value="1"/>
</dbReference>
<sequence length="531" mass="58346">MKLTGKLESWLVASIALLSLLELAVLFIASQYTLASVIEDKTGQQALAIARSLASRPDITEAVENEYFPPELKKELSLLQHGYGASFVVVGNNDKKRLFHPIAEKVGMQMQGGDSDAALSGRYYVSRAEGSMGPSIRGKAPVLNEKDEVIGLVSVGYLDESVSLAIDKRSILILAIAIGILILAVLAALWIGRRVRSKLFGLQPDEIGRLYAEQKAIFNTVRTGIIALKTDGTVQRMNQRARNLLCPADAPPPKNLTDLFSQHTPFLLSSPHEHITGFELFANNQSLVLSRLPLQVEKQTAGLLISLRPADEVEQLSRQLARVEAFAELLRVQTHDYSNKLNTLAAMLQMGNTSKALELISNESQGVQTQVQQLLERVHTPTLAALLFGKYHKARECNISFRISPDTHLDGYEDRHFLECLVSIFGNLIDNAIEAVQRAKNTREPLVFVSLEELGNNIVFDVEDSGEGIEAVNNEHIFAPTFSSKKDARHGVGMYSVKTYLEACGGSIEIGESELGGARFSVYIPKPEIKS</sequence>
<evidence type="ECO:0000313" key="14">
    <source>
        <dbReference type="EMBL" id="QCZ93366.1"/>
    </source>
</evidence>
<dbReference type="OrthoDB" id="9792686at2"/>
<dbReference type="SUPFAM" id="SSF55874">
    <property type="entry name" value="ATPase domain of HSP90 chaperone/DNA topoisomerase II/histidine kinase"/>
    <property type="match status" value="1"/>
</dbReference>
<dbReference type="InterPro" id="IPR036890">
    <property type="entry name" value="HATPase_C_sf"/>
</dbReference>
<dbReference type="EMBL" id="CP039852">
    <property type="protein sequence ID" value="QCZ93366.1"/>
    <property type="molecule type" value="Genomic_DNA"/>
</dbReference>
<keyword evidence="9" id="KW-0067">ATP-binding</keyword>
<dbReference type="Proteomes" id="UP000304912">
    <property type="component" value="Chromosome"/>
</dbReference>
<evidence type="ECO:0000256" key="7">
    <source>
        <dbReference type="ARBA" id="ARBA00022741"/>
    </source>
</evidence>
<comment type="catalytic activity">
    <reaction evidence="1">
        <text>ATP + protein L-histidine = ADP + protein N-phospho-L-histidine.</text>
        <dbReference type="EC" id="2.7.13.3"/>
    </reaction>
</comment>
<organism evidence="14 15">
    <name type="scientific">Salinimonas iocasae</name>
    <dbReference type="NCBI Taxonomy" id="2572577"/>
    <lineage>
        <taxon>Bacteria</taxon>
        <taxon>Pseudomonadati</taxon>
        <taxon>Pseudomonadota</taxon>
        <taxon>Gammaproteobacteria</taxon>
        <taxon>Alteromonadales</taxon>
        <taxon>Alteromonadaceae</taxon>
        <taxon>Alteromonas/Salinimonas group</taxon>
        <taxon>Salinimonas</taxon>
    </lineage>
</organism>
<evidence type="ECO:0000256" key="2">
    <source>
        <dbReference type="ARBA" id="ARBA00004651"/>
    </source>
</evidence>
<evidence type="ECO:0000256" key="5">
    <source>
        <dbReference type="ARBA" id="ARBA00022679"/>
    </source>
</evidence>
<dbReference type="SMART" id="SM00387">
    <property type="entry name" value="HATPase_c"/>
    <property type="match status" value="1"/>
</dbReference>
<evidence type="ECO:0000256" key="9">
    <source>
        <dbReference type="ARBA" id="ARBA00022840"/>
    </source>
</evidence>
<keyword evidence="5" id="KW-0808">Transferase</keyword>
<feature type="domain" description="Histidine kinase" evidence="13">
    <location>
        <begin position="421"/>
        <end position="528"/>
    </location>
</feature>
<comment type="subcellular location">
    <subcellularLocation>
        <location evidence="2">Cell membrane</location>
        <topology evidence="2">Multi-pass membrane protein</topology>
    </subcellularLocation>
</comment>
<name>A0A5B7YDS0_9ALTE</name>
<dbReference type="PRINTS" id="PR00344">
    <property type="entry name" value="BCTRLSENSOR"/>
</dbReference>
<evidence type="ECO:0000256" key="10">
    <source>
        <dbReference type="ARBA" id="ARBA00022989"/>
    </source>
</evidence>
<feature type="transmembrane region" description="Helical" evidence="12">
    <location>
        <begin position="171"/>
        <end position="191"/>
    </location>
</feature>
<proteinExistence type="predicted"/>
<dbReference type="InterPro" id="IPR033463">
    <property type="entry name" value="sCache_3"/>
</dbReference>
<dbReference type="GO" id="GO:0005886">
    <property type="term" value="C:plasma membrane"/>
    <property type="evidence" value="ECO:0007669"/>
    <property type="project" value="UniProtKB-SubCell"/>
</dbReference>
<keyword evidence="4" id="KW-1003">Cell membrane</keyword>
<dbReference type="GO" id="GO:0004673">
    <property type="term" value="F:protein histidine kinase activity"/>
    <property type="evidence" value="ECO:0007669"/>
    <property type="project" value="UniProtKB-EC"/>
</dbReference>
<evidence type="ECO:0000259" key="13">
    <source>
        <dbReference type="PROSITE" id="PS50109"/>
    </source>
</evidence>
<dbReference type="EC" id="2.7.13.3" evidence="3"/>
<dbReference type="InterPro" id="IPR003594">
    <property type="entry name" value="HATPase_dom"/>
</dbReference>
<evidence type="ECO:0000256" key="4">
    <source>
        <dbReference type="ARBA" id="ARBA00022475"/>
    </source>
</evidence>
<evidence type="ECO:0000256" key="3">
    <source>
        <dbReference type="ARBA" id="ARBA00012438"/>
    </source>
</evidence>
<keyword evidence="8 14" id="KW-0418">Kinase</keyword>
<keyword evidence="11 12" id="KW-0472">Membrane</keyword>
<dbReference type="AlphaFoldDB" id="A0A5B7YDS0"/>
<dbReference type="Pfam" id="PF02518">
    <property type="entry name" value="HATPase_c"/>
    <property type="match status" value="1"/>
</dbReference>
<dbReference type="InterPro" id="IPR005467">
    <property type="entry name" value="His_kinase_dom"/>
</dbReference>
<reference evidence="14 15" key="1">
    <citation type="submission" date="2019-04" db="EMBL/GenBank/DDBJ databases">
        <title>Salinimonas iocasae sp. nov., a halophilic bacterium isolated from the outer tube casing of tubeworms in Okinawa Trough.</title>
        <authorList>
            <person name="Zhang H."/>
            <person name="Wang H."/>
            <person name="Li C."/>
        </authorList>
    </citation>
    <scope>NUCLEOTIDE SEQUENCE [LARGE SCALE GENOMIC DNA]</scope>
    <source>
        <strain evidence="14 15">KX18D6</strain>
    </source>
</reference>
<evidence type="ECO:0000256" key="6">
    <source>
        <dbReference type="ARBA" id="ARBA00022692"/>
    </source>
</evidence>
<evidence type="ECO:0000256" key="1">
    <source>
        <dbReference type="ARBA" id="ARBA00000085"/>
    </source>
</evidence>
<evidence type="ECO:0000256" key="11">
    <source>
        <dbReference type="ARBA" id="ARBA00023136"/>
    </source>
</evidence>
<protein>
    <recommendedName>
        <fullName evidence="3">histidine kinase</fullName>
        <ecNumber evidence="3">2.7.13.3</ecNumber>
    </recommendedName>
</protein>
<dbReference type="PROSITE" id="PS50109">
    <property type="entry name" value="HIS_KIN"/>
    <property type="match status" value="1"/>
</dbReference>
<keyword evidence="10 12" id="KW-1133">Transmembrane helix</keyword>
<evidence type="ECO:0000256" key="12">
    <source>
        <dbReference type="SAM" id="Phobius"/>
    </source>
</evidence>
<accession>A0A5B7YDS0</accession>
<evidence type="ECO:0000256" key="8">
    <source>
        <dbReference type="ARBA" id="ARBA00022777"/>
    </source>
</evidence>